<feature type="transmembrane region" description="Helical" evidence="1">
    <location>
        <begin position="288"/>
        <end position="310"/>
    </location>
</feature>
<keyword evidence="3" id="KW-1185">Reference proteome</keyword>
<reference evidence="2 3" key="1">
    <citation type="journal article" date="2016" name="Genome Biol. Evol.">
        <title>Divergent and convergent evolution of fungal pathogenicity.</title>
        <authorList>
            <person name="Shang Y."/>
            <person name="Xiao G."/>
            <person name="Zheng P."/>
            <person name="Cen K."/>
            <person name="Zhan S."/>
            <person name="Wang C."/>
        </authorList>
    </citation>
    <scope>NUCLEOTIDE SEQUENCE [LARGE SCALE GENOMIC DNA]</scope>
    <source>
        <strain evidence="2 3">RCEF 3172</strain>
    </source>
</reference>
<protein>
    <submittedName>
        <fullName evidence="2">Uncharacterized protein</fullName>
    </submittedName>
</protein>
<dbReference type="OrthoDB" id="4034134at2759"/>
<comment type="caution">
    <text evidence="2">The sequence shown here is derived from an EMBL/GenBank/DDBJ whole genome shotgun (WGS) entry which is preliminary data.</text>
</comment>
<keyword evidence="1" id="KW-0812">Transmembrane</keyword>
<dbReference type="AlphaFoldDB" id="A0A167H0V2"/>
<dbReference type="InterPro" id="IPR038872">
    <property type="entry name" value="Put_GTT3"/>
</dbReference>
<dbReference type="GO" id="GO:0016020">
    <property type="term" value="C:membrane"/>
    <property type="evidence" value="ECO:0007669"/>
    <property type="project" value="TreeGrafter"/>
</dbReference>
<feature type="transmembrane region" description="Helical" evidence="1">
    <location>
        <begin position="370"/>
        <end position="391"/>
    </location>
</feature>
<name>A0A167H0V2_9HYPO</name>
<gene>
    <name evidence="2" type="ORF">BBO_02797</name>
</gene>
<keyword evidence="1" id="KW-1133">Transmembrane helix</keyword>
<dbReference type="PANTHER" id="PTHR41807">
    <property type="entry name" value="GLUTATHIONE TRANSFERASE 3"/>
    <property type="match status" value="1"/>
</dbReference>
<evidence type="ECO:0000313" key="3">
    <source>
        <dbReference type="Proteomes" id="UP000076863"/>
    </source>
</evidence>
<sequence length="397" mass="43078">MAPAPPLAAASSHSPPAIPARIHMASPAYPHALLLRCASWLTSTPSACKFCPQLRKPLCDYGRTSYWVLSHDYKLRATCDPLPELHPSHYKDLKKSDLEAALDDFISQHASRFSANPDLTGYFTSRSKALTSPIKKEKDSVKDDVEKSLKVVKRRVTKAADEIAAEVNSSAVLRTPARTLSQVASRVPLPASPADIAFAVDRSTVAMRKRVASIYQESGITEASNATRETLSTVTSVLFSVAAFELYYIRPAILANRFAFTIPAISAIGTSDYNVYLPDMFLLLTSSFWSPALTWVFTAILVPSIFGYFFNISANSHAGPRTRARALNETVVDPLSFSIAKALLSYVVYAQGVTFSGLLSELSVARLNNAVYGGYQGILVGTAITGLVAIYDAALKK</sequence>
<evidence type="ECO:0000313" key="2">
    <source>
        <dbReference type="EMBL" id="OAA47342.1"/>
    </source>
</evidence>
<feature type="transmembrane region" description="Helical" evidence="1">
    <location>
        <begin position="331"/>
        <end position="350"/>
    </location>
</feature>
<dbReference type="Proteomes" id="UP000076863">
    <property type="component" value="Unassembled WGS sequence"/>
</dbReference>
<keyword evidence="1" id="KW-0472">Membrane</keyword>
<proteinExistence type="predicted"/>
<dbReference type="EMBL" id="AZHA01000006">
    <property type="protein sequence ID" value="OAA47342.1"/>
    <property type="molecule type" value="Genomic_DNA"/>
</dbReference>
<organism evidence="2 3">
    <name type="scientific">Beauveria brongniartii RCEF 3172</name>
    <dbReference type="NCBI Taxonomy" id="1081107"/>
    <lineage>
        <taxon>Eukaryota</taxon>
        <taxon>Fungi</taxon>
        <taxon>Dikarya</taxon>
        <taxon>Ascomycota</taxon>
        <taxon>Pezizomycotina</taxon>
        <taxon>Sordariomycetes</taxon>
        <taxon>Hypocreomycetidae</taxon>
        <taxon>Hypocreales</taxon>
        <taxon>Cordycipitaceae</taxon>
        <taxon>Beauveria</taxon>
        <taxon>Beauveria brongniartii</taxon>
    </lineage>
</organism>
<evidence type="ECO:0000256" key="1">
    <source>
        <dbReference type="SAM" id="Phobius"/>
    </source>
</evidence>
<dbReference type="PANTHER" id="PTHR41807:SF1">
    <property type="entry name" value="GLUTATHIONE TRANSFERASE 3"/>
    <property type="match status" value="1"/>
</dbReference>
<accession>A0A167H0V2</accession>